<dbReference type="InterPro" id="IPR008969">
    <property type="entry name" value="CarboxyPept-like_regulatory"/>
</dbReference>
<comment type="subcellular location">
    <subcellularLocation>
        <location evidence="1">Cell outer membrane</location>
        <topology evidence="1">Multi-pass membrane protein</topology>
    </subcellularLocation>
</comment>
<keyword evidence="7" id="KW-0408">Iron</keyword>
<evidence type="ECO:0000256" key="9">
    <source>
        <dbReference type="ARBA" id="ARBA00023077"/>
    </source>
</evidence>
<dbReference type="Pfam" id="PF00593">
    <property type="entry name" value="TonB_dep_Rec_b-barrel"/>
    <property type="match status" value="1"/>
</dbReference>
<dbReference type="GO" id="GO:0009279">
    <property type="term" value="C:cell outer membrane"/>
    <property type="evidence" value="ECO:0007669"/>
    <property type="project" value="UniProtKB-SubCell"/>
</dbReference>
<evidence type="ECO:0000313" key="16">
    <source>
        <dbReference type="Proteomes" id="UP001241110"/>
    </source>
</evidence>
<dbReference type="InterPro" id="IPR000531">
    <property type="entry name" value="Beta-barrel_TonB"/>
</dbReference>
<keyword evidence="11" id="KW-0998">Cell outer membrane</keyword>
<dbReference type="EMBL" id="JASJOS010000005">
    <property type="protein sequence ID" value="MDJ1481389.1"/>
    <property type="molecule type" value="Genomic_DNA"/>
</dbReference>
<gene>
    <name evidence="15" type="ORF">QNI16_12900</name>
</gene>
<dbReference type="AlphaFoldDB" id="A0AAE3QR93"/>
<evidence type="ECO:0000256" key="10">
    <source>
        <dbReference type="ARBA" id="ARBA00023136"/>
    </source>
</evidence>
<keyword evidence="4" id="KW-0410">Iron transport</keyword>
<dbReference type="PANTHER" id="PTHR32552">
    <property type="entry name" value="FERRICHROME IRON RECEPTOR-RELATED"/>
    <property type="match status" value="1"/>
</dbReference>
<comment type="similarity">
    <text evidence="12">Belongs to the TonB-dependent receptor family.</text>
</comment>
<evidence type="ECO:0000256" key="8">
    <source>
        <dbReference type="ARBA" id="ARBA00023065"/>
    </source>
</evidence>
<dbReference type="InterPro" id="IPR039426">
    <property type="entry name" value="TonB-dep_rcpt-like"/>
</dbReference>
<evidence type="ECO:0000256" key="7">
    <source>
        <dbReference type="ARBA" id="ARBA00023004"/>
    </source>
</evidence>
<dbReference type="PANTHER" id="PTHR32552:SF68">
    <property type="entry name" value="FERRICHROME OUTER MEMBRANE TRANSPORTER_PHAGE RECEPTOR"/>
    <property type="match status" value="1"/>
</dbReference>
<evidence type="ECO:0000256" key="2">
    <source>
        <dbReference type="ARBA" id="ARBA00022448"/>
    </source>
</evidence>
<evidence type="ECO:0000256" key="6">
    <source>
        <dbReference type="ARBA" id="ARBA00022729"/>
    </source>
</evidence>
<evidence type="ECO:0000259" key="13">
    <source>
        <dbReference type="Pfam" id="PF00593"/>
    </source>
</evidence>
<dbReference type="Pfam" id="PF07715">
    <property type="entry name" value="Plug"/>
    <property type="match status" value="1"/>
</dbReference>
<dbReference type="InterPro" id="IPR036942">
    <property type="entry name" value="Beta-barrel_TonB_sf"/>
</dbReference>
<dbReference type="GO" id="GO:0015344">
    <property type="term" value="F:siderophore uptake transmembrane transporter activity"/>
    <property type="evidence" value="ECO:0007669"/>
    <property type="project" value="TreeGrafter"/>
</dbReference>
<feature type="domain" description="TonB-dependent receptor-like beta-barrel" evidence="13">
    <location>
        <begin position="300"/>
        <end position="715"/>
    </location>
</feature>
<keyword evidence="10 12" id="KW-0472">Membrane</keyword>
<evidence type="ECO:0000256" key="11">
    <source>
        <dbReference type="ARBA" id="ARBA00023237"/>
    </source>
</evidence>
<keyword evidence="15" id="KW-0675">Receptor</keyword>
<evidence type="ECO:0000256" key="4">
    <source>
        <dbReference type="ARBA" id="ARBA00022496"/>
    </source>
</evidence>
<dbReference type="SUPFAM" id="SSF49464">
    <property type="entry name" value="Carboxypeptidase regulatory domain-like"/>
    <property type="match status" value="1"/>
</dbReference>
<dbReference type="InterPro" id="IPR037066">
    <property type="entry name" value="Plug_dom_sf"/>
</dbReference>
<keyword evidence="9 12" id="KW-0798">TonB box</keyword>
<evidence type="ECO:0000313" key="15">
    <source>
        <dbReference type="EMBL" id="MDJ1481389.1"/>
    </source>
</evidence>
<dbReference type="RefSeq" id="WP_313979094.1">
    <property type="nucleotide sequence ID" value="NZ_JASJOS010000005.1"/>
</dbReference>
<comment type="caution">
    <text evidence="15">The sequence shown here is derived from an EMBL/GenBank/DDBJ whole genome shotgun (WGS) entry which is preliminary data.</text>
</comment>
<keyword evidence="2" id="KW-0813">Transport</keyword>
<keyword evidence="3" id="KW-1134">Transmembrane beta strand</keyword>
<dbReference type="Gene3D" id="2.170.130.10">
    <property type="entry name" value="TonB-dependent receptor, plug domain"/>
    <property type="match status" value="1"/>
</dbReference>
<evidence type="ECO:0000256" key="3">
    <source>
        <dbReference type="ARBA" id="ARBA00022452"/>
    </source>
</evidence>
<keyword evidence="8" id="KW-0406">Ion transport</keyword>
<keyword evidence="5" id="KW-0812">Transmembrane</keyword>
<evidence type="ECO:0000259" key="14">
    <source>
        <dbReference type="Pfam" id="PF07715"/>
    </source>
</evidence>
<protein>
    <submittedName>
        <fullName evidence="15">TonB-dependent receptor</fullName>
    </submittedName>
</protein>
<accession>A0AAE3QR93</accession>
<evidence type="ECO:0000256" key="1">
    <source>
        <dbReference type="ARBA" id="ARBA00004571"/>
    </source>
</evidence>
<evidence type="ECO:0000256" key="5">
    <source>
        <dbReference type="ARBA" id="ARBA00022692"/>
    </source>
</evidence>
<dbReference type="Proteomes" id="UP001241110">
    <property type="component" value="Unassembled WGS sequence"/>
</dbReference>
<dbReference type="Gene3D" id="2.40.170.20">
    <property type="entry name" value="TonB-dependent receptor, beta-barrel domain"/>
    <property type="match status" value="1"/>
</dbReference>
<dbReference type="Pfam" id="PF13715">
    <property type="entry name" value="CarbopepD_reg_2"/>
    <property type="match status" value="1"/>
</dbReference>
<feature type="domain" description="TonB-dependent receptor plug" evidence="14">
    <location>
        <begin position="109"/>
        <end position="217"/>
    </location>
</feature>
<dbReference type="Gene3D" id="2.60.40.1120">
    <property type="entry name" value="Carboxypeptidase-like, regulatory domain"/>
    <property type="match status" value="1"/>
</dbReference>
<evidence type="ECO:0000256" key="12">
    <source>
        <dbReference type="RuleBase" id="RU003357"/>
    </source>
</evidence>
<sequence>MAATLLTLITALNFSISGIVKDQATHKPIANATILLVETQHGTITNTSGNFELRNIPSGSYTLRISHVGYTTYEVNVNSETDFKGDDILLAAQDVVTEEIIIQGIRADETTPISQKTLSKTQIEQNYMGQEMPVLLTQTPSINYYSDAGNSFGYSYMRLRGIDQSRINFTLNGLPLNEPEDQGVYFANFADFGNSLQSIQVQRGVGTSTSGTASYAGSVNFESINLADSIGSVNLQTGYGSFGSYRISPEFSTGRLKNGFALYGRYSLLHTDGYKYHSGTHAHSGFISAGYFGKKDLLRLTAFTGHTRNDMAYVPVALTDIQQDPRTNYLSPEEKDKFSQQLVQLQHTHKFNQSTSLVTSGYYIHLTGGYDIRFDPILQNFSVASDFGGGMMTLHYTKDRLTTHVGVHANTYKRDHFSSIQPTTSDRLYTNTGYKKEISAFGKINYAWNKFNVFADAQIRSVFFRYSPEKSYELPELSTQWTFFNPKVGITYQAGPAVNVYASIGRTSREPTRNDLFAGFDDVDTSNISLIGDLTRVKSESVTDIEIGARWILPTLVIQANVYTMQFHNEIAPIGQLSYIGLPLRKNVAQSYRRGVEVDLSWKLLSNLTIVQNTAFMDAQIKEYTNDVDNQTYRNVNPLLSPKWILNQGVIYQLPFSKPKKLRGEVELSSRYVSKSFLANTNESQFMTPDFHLLNLRISMDFLQHVRFSFMANNLTDKLYFTSGQVTDQQPYYFVQARRNYFVTLQLNF</sequence>
<dbReference type="SUPFAM" id="SSF56935">
    <property type="entry name" value="Porins"/>
    <property type="match status" value="1"/>
</dbReference>
<dbReference type="InterPro" id="IPR012910">
    <property type="entry name" value="Plug_dom"/>
</dbReference>
<proteinExistence type="inferred from homology"/>
<keyword evidence="6" id="KW-0732">Signal</keyword>
<reference evidence="15" key="1">
    <citation type="submission" date="2023-05" db="EMBL/GenBank/DDBJ databases">
        <authorList>
            <person name="Zhang X."/>
        </authorList>
    </citation>
    <scope>NUCLEOTIDE SEQUENCE</scope>
    <source>
        <strain evidence="15">YF14B1</strain>
    </source>
</reference>
<name>A0AAE3QR93_9BACT</name>
<organism evidence="15 16">
    <name type="scientific">Xanthocytophaga flava</name>
    <dbReference type="NCBI Taxonomy" id="3048013"/>
    <lineage>
        <taxon>Bacteria</taxon>
        <taxon>Pseudomonadati</taxon>
        <taxon>Bacteroidota</taxon>
        <taxon>Cytophagia</taxon>
        <taxon>Cytophagales</taxon>
        <taxon>Rhodocytophagaceae</taxon>
        <taxon>Xanthocytophaga</taxon>
    </lineage>
</organism>